<gene>
    <name evidence="3" type="ORF">J4709_51325</name>
</gene>
<feature type="compositionally biased region" description="Low complexity" evidence="2">
    <location>
        <begin position="320"/>
        <end position="346"/>
    </location>
</feature>
<sequence length="346" mass="34735">MANTNTTATTDTATTAPADGTADGRPDGAAGAVWDALNAAPDGATVSALAVASGSSRATVTKALTAFADAGRAVRARGEGTGRGRTPDVWAPVAPTATTGAMDTTGAGDTAPAAPADDTATDAAPSPGAAGTGVISPDTLATAMQVLAEEADRRAAAAESLRLAQEEEAERRARVDAELRKAEKRETARVILTDLLSTVTTTLAAIAADDDEQVTRGMEDIARYAGSVRRTTRTTTGARTGTGTRTPRAAGDRGAPSPLRPLVAGHLNAFPGLEFTPGEIAKVLDRSSGAVANALDTLVGRGEAVLTCERPRRFRAANPATDRATGDGSTTGTDAGSPDGDSTNAA</sequence>
<evidence type="ECO:0000313" key="4">
    <source>
        <dbReference type="Proteomes" id="UP000680206"/>
    </source>
</evidence>
<dbReference type="EMBL" id="JAGEPF010000056">
    <property type="protein sequence ID" value="MBO2465979.1"/>
    <property type="molecule type" value="Genomic_DNA"/>
</dbReference>
<comment type="caution">
    <text evidence="3">The sequence shown here is derived from an EMBL/GenBank/DDBJ whole genome shotgun (WGS) entry which is preliminary data.</text>
</comment>
<keyword evidence="1" id="KW-0175">Coiled coil</keyword>
<feature type="region of interest" description="Disordered" evidence="2">
    <location>
        <begin position="313"/>
        <end position="346"/>
    </location>
</feature>
<keyword evidence="4" id="KW-1185">Reference proteome</keyword>
<organism evidence="3 4">
    <name type="scientific">Actinomadura violacea</name>
    <dbReference type="NCBI Taxonomy" id="2819934"/>
    <lineage>
        <taxon>Bacteria</taxon>
        <taxon>Bacillati</taxon>
        <taxon>Actinomycetota</taxon>
        <taxon>Actinomycetes</taxon>
        <taxon>Streptosporangiales</taxon>
        <taxon>Thermomonosporaceae</taxon>
        <taxon>Actinomadura</taxon>
    </lineage>
</organism>
<evidence type="ECO:0008006" key="5">
    <source>
        <dbReference type="Google" id="ProtNLM"/>
    </source>
</evidence>
<feature type="region of interest" description="Disordered" evidence="2">
    <location>
        <begin position="228"/>
        <end position="256"/>
    </location>
</feature>
<accession>A0ABS3SAD7</accession>
<evidence type="ECO:0000256" key="1">
    <source>
        <dbReference type="SAM" id="Coils"/>
    </source>
</evidence>
<dbReference type="Proteomes" id="UP000680206">
    <property type="component" value="Unassembled WGS sequence"/>
</dbReference>
<name>A0ABS3SAD7_9ACTN</name>
<feature type="compositionally biased region" description="Low complexity" evidence="2">
    <location>
        <begin position="94"/>
        <end position="129"/>
    </location>
</feature>
<evidence type="ECO:0000256" key="2">
    <source>
        <dbReference type="SAM" id="MobiDB-lite"/>
    </source>
</evidence>
<feature type="compositionally biased region" description="Basic and acidic residues" evidence="2">
    <location>
        <begin position="76"/>
        <end position="86"/>
    </location>
</feature>
<feature type="compositionally biased region" description="Low complexity" evidence="2">
    <location>
        <begin position="1"/>
        <end position="23"/>
    </location>
</feature>
<feature type="compositionally biased region" description="Low complexity" evidence="2">
    <location>
        <begin position="233"/>
        <end position="255"/>
    </location>
</feature>
<feature type="region of interest" description="Disordered" evidence="2">
    <location>
        <begin position="1"/>
        <end position="30"/>
    </location>
</feature>
<dbReference type="RefSeq" id="WP_208252826.1">
    <property type="nucleotide sequence ID" value="NZ_JAGEPF010000056.1"/>
</dbReference>
<proteinExistence type="predicted"/>
<feature type="region of interest" description="Disordered" evidence="2">
    <location>
        <begin position="76"/>
        <end position="135"/>
    </location>
</feature>
<evidence type="ECO:0000313" key="3">
    <source>
        <dbReference type="EMBL" id="MBO2465979.1"/>
    </source>
</evidence>
<protein>
    <recommendedName>
        <fullName evidence="5">MarR family transcriptional regulator</fullName>
    </recommendedName>
</protein>
<feature type="coiled-coil region" evidence="1">
    <location>
        <begin position="147"/>
        <end position="185"/>
    </location>
</feature>
<reference evidence="3 4" key="1">
    <citation type="submission" date="2021-03" db="EMBL/GenBank/DDBJ databases">
        <title>Actinomadura violae sp. nov., isolated from lichen in Thailand.</title>
        <authorList>
            <person name="Kanchanasin P."/>
            <person name="Saeng-In P."/>
            <person name="Phongsopitanun W."/>
            <person name="Yuki M."/>
            <person name="Kudo T."/>
            <person name="Ohkuma M."/>
            <person name="Tanasupawat S."/>
        </authorList>
    </citation>
    <scope>NUCLEOTIDE SEQUENCE [LARGE SCALE GENOMIC DNA]</scope>
    <source>
        <strain evidence="3 4">LCR2-06</strain>
    </source>
</reference>